<comment type="caution">
    <text evidence="1">The sequence shown here is derived from an EMBL/GenBank/DDBJ whole genome shotgun (WGS) entry which is preliminary data.</text>
</comment>
<dbReference type="Gene3D" id="3.40.50.720">
    <property type="entry name" value="NAD(P)-binding Rossmann-like Domain"/>
    <property type="match status" value="1"/>
</dbReference>
<dbReference type="RefSeq" id="WP_100789343.1">
    <property type="nucleotide sequence ID" value="NZ_NPDQ01000001.1"/>
</dbReference>
<name>A0A2M9Y706_9LEPT</name>
<protein>
    <submittedName>
        <fullName evidence="1">Nucleoside-diphosphate sugar epimerase</fullName>
    </submittedName>
</protein>
<evidence type="ECO:0000313" key="1">
    <source>
        <dbReference type="EMBL" id="TGK95694.1"/>
    </source>
</evidence>
<dbReference type="AlphaFoldDB" id="A0A2M9Y706"/>
<accession>A0A2M9Y706</accession>
<dbReference type="PANTHER" id="PTHR14097">
    <property type="entry name" value="OXIDOREDUCTASE HTATIP2"/>
    <property type="match status" value="1"/>
</dbReference>
<gene>
    <name evidence="1" type="ORF">EHQ30_03395</name>
</gene>
<dbReference type="SUPFAM" id="SSF51735">
    <property type="entry name" value="NAD(P)-binding Rossmann-fold domains"/>
    <property type="match status" value="1"/>
</dbReference>
<dbReference type="PANTHER" id="PTHR14097:SF7">
    <property type="entry name" value="OXIDOREDUCTASE HTATIP2"/>
    <property type="match status" value="1"/>
</dbReference>
<organism evidence="1 2">
    <name type="scientific">Leptospira brenneri</name>
    <dbReference type="NCBI Taxonomy" id="2023182"/>
    <lineage>
        <taxon>Bacteria</taxon>
        <taxon>Pseudomonadati</taxon>
        <taxon>Spirochaetota</taxon>
        <taxon>Spirochaetia</taxon>
        <taxon>Leptospirales</taxon>
        <taxon>Leptospiraceae</taxon>
        <taxon>Leptospira</taxon>
    </lineage>
</organism>
<dbReference type="EMBL" id="RQFP01000001">
    <property type="protein sequence ID" value="TGK95694.1"/>
    <property type="molecule type" value="Genomic_DNA"/>
</dbReference>
<reference evidence="1" key="1">
    <citation type="journal article" date="2019" name="PLoS Negl. Trop. Dis.">
        <title>Revisiting the worldwide diversity of Leptospira species in the environment.</title>
        <authorList>
            <person name="Vincent A.T."/>
            <person name="Schiettekatte O."/>
            <person name="Bourhy P."/>
            <person name="Veyrier F.J."/>
            <person name="Picardeau M."/>
        </authorList>
    </citation>
    <scope>NUCLEOTIDE SEQUENCE [LARGE SCALE GENOMIC DNA]</scope>
    <source>
        <strain evidence="1">201800277</strain>
    </source>
</reference>
<evidence type="ECO:0000313" key="2">
    <source>
        <dbReference type="Proteomes" id="UP000297891"/>
    </source>
</evidence>
<proteinExistence type="predicted"/>
<keyword evidence="2" id="KW-1185">Reference proteome</keyword>
<dbReference type="OrthoDB" id="9798632at2"/>
<dbReference type="Proteomes" id="UP000297891">
    <property type="component" value="Unassembled WGS sequence"/>
</dbReference>
<dbReference type="InterPro" id="IPR036291">
    <property type="entry name" value="NAD(P)-bd_dom_sf"/>
</dbReference>
<sequence length="230" mass="25804">MKILLLGGTGLIGKQVLLSLVFYPQIKKVIVWARNSQSNPNPNVPIEVVQVSWEDFKTGKVNIPDGLDAVFCCLGTTINKAGSQEKFKEIDYEYPLFAAKQAKEKKVPGFYIITAMGSDSKSSIFYNRVKGEIETELRKLEFPFLGIFRPSLLIGEREEVRVGEKVGEFLGNLIPFGLLGLKKFKPIPGEYVAKSMIYSLLHDKPKPNSSATVKIYENDVLWEIGKDHSF</sequence>